<comment type="function">
    <text evidence="17">Core subunit of the mitochondrial membrane respiratory chain NADH dehydrogenase (Complex I) which catalyzes electron transfer from NADH through the respiratory chain, using ubiquinone as an electron acceptor. Essential for the catalytic activity and assembly of complex I.</text>
</comment>
<dbReference type="EC" id="7.1.1.2" evidence="3 17"/>
<evidence type="ECO:0000256" key="12">
    <source>
        <dbReference type="ARBA" id="ARBA00023027"/>
    </source>
</evidence>
<dbReference type="InterPro" id="IPR003917">
    <property type="entry name" value="NADH_UbQ_OxRdtase_chain2"/>
</dbReference>
<protein>
    <recommendedName>
        <fullName evidence="4 17">NADH-ubiquinone oxidoreductase chain 2</fullName>
        <ecNumber evidence="3 17">7.1.1.2</ecNumber>
    </recommendedName>
</protein>
<feature type="domain" description="NADH:quinone oxidoreductase/Mrp antiporter transmembrane" evidence="18">
    <location>
        <begin position="23"/>
        <end position="287"/>
    </location>
</feature>
<feature type="transmembrane region" description="Helical" evidence="17">
    <location>
        <begin position="201"/>
        <end position="219"/>
    </location>
</feature>
<evidence type="ECO:0000256" key="1">
    <source>
        <dbReference type="ARBA" id="ARBA00004448"/>
    </source>
</evidence>
<dbReference type="Pfam" id="PF06444">
    <property type="entry name" value="NADH_dehy_S2_C"/>
    <property type="match status" value="1"/>
</dbReference>
<evidence type="ECO:0000256" key="2">
    <source>
        <dbReference type="ARBA" id="ARBA00007012"/>
    </source>
</evidence>
<comment type="similarity">
    <text evidence="2 17">Belongs to the complex I subunit 2 family.</text>
</comment>
<accession>Q9TD48</accession>
<evidence type="ECO:0000256" key="13">
    <source>
        <dbReference type="ARBA" id="ARBA00023075"/>
    </source>
</evidence>
<comment type="subcellular location">
    <subcellularLocation>
        <location evidence="1 17">Mitochondrion inner membrane</location>
        <topology evidence="1 17">Multi-pass membrane protein</topology>
    </subcellularLocation>
</comment>
<evidence type="ECO:0000256" key="4">
    <source>
        <dbReference type="ARBA" id="ARBA00021008"/>
    </source>
</evidence>
<evidence type="ECO:0000256" key="15">
    <source>
        <dbReference type="ARBA" id="ARBA00023136"/>
    </source>
</evidence>
<organism evidence="20">
    <name type="scientific">Rivulus cylindraceus</name>
    <name type="common">green rivulus</name>
    <dbReference type="NCBI Taxonomy" id="44707"/>
    <lineage>
        <taxon>Eukaryota</taxon>
        <taxon>Metazoa</taxon>
        <taxon>Chordata</taxon>
        <taxon>Craniata</taxon>
        <taxon>Vertebrata</taxon>
        <taxon>Euteleostomi</taxon>
        <taxon>Actinopterygii</taxon>
        <taxon>Neopterygii</taxon>
        <taxon>Teleostei</taxon>
        <taxon>Neoteleostei</taxon>
        <taxon>Acanthomorphata</taxon>
        <taxon>Ovalentaria</taxon>
        <taxon>Atherinomorphae</taxon>
        <taxon>Cyprinodontiformes</taxon>
        <taxon>Rivulidae</taxon>
        <taxon>Rivulus</taxon>
    </lineage>
</organism>
<feature type="transmembrane region" description="Helical" evidence="17">
    <location>
        <begin position="59"/>
        <end position="80"/>
    </location>
</feature>
<evidence type="ECO:0000256" key="7">
    <source>
        <dbReference type="ARBA" id="ARBA00022692"/>
    </source>
</evidence>
<dbReference type="InterPro" id="IPR050175">
    <property type="entry name" value="Complex_I_Subunit_2"/>
</dbReference>
<keyword evidence="5" id="KW-0813">Transport</keyword>
<sequence length="348" mass="38544">MNPYMIIIMVFSLGLGTMITQTSSHWLLAWMGLEINTFAILPLMTYKHNPRAMEATIKYFIVQTTAATMLLFASISNAWLTGQWDIQHMNHHLPLMMITIALAMKMGLAPMHAWFPEVLQGLDLSTGLILSTWQKIAPFSLIIQIPSTNATLLIVLGLVSILMGGWGGLNQTQLRKILGYSSVAHLGWMILILQYSPSLALLTFTIYVMLTSSMFFIFLNNQTTTINSLAISWTKTPIISALTPLVLLSLGGLPPLTGFLPKWMILLELTKQELMPTATIAALSALLSLYFYLRLSYAMTLTTSPNNTPAIMPWRTAAPKTPLFLAITTAFSLLLLPISPSTLTLFCM</sequence>
<name>Q9TD48_9TELE</name>
<evidence type="ECO:0000256" key="9">
    <source>
        <dbReference type="ARBA" id="ARBA00022967"/>
    </source>
</evidence>
<feature type="transmembrane region" description="Helical" evidence="17">
    <location>
        <begin position="177"/>
        <end position="195"/>
    </location>
</feature>
<keyword evidence="11 17" id="KW-1133">Transmembrane helix</keyword>
<evidence type="ECO:0000256" key="5">
    <source>
        <dbReference type="ARBA" id="ARBA00022448"/>
    </source>
</evidence>
<dbReference type="GO" id="GO:0006120">
    <property type="term" value="P:mitochondrial electron transport, NADH to ubiquinone"/>
    <property type="evidence" value="ECO:0007669"/>
    <property type="project" value="InterPro"/>
</dbReference>
<feature type="transmembrane region" description="Helical" evidence="17">
    <location>
        <begin position="274"/>
        <end position="293"/>
    </location>
</feature>
<keyword evidence="8 17" id="KW-0999">Mitochondrion inner membrane</keyword>
<dbReference type="PANTHER" id="PTHR46552">
    <property type="entry name" value="NADH-UBIQUINONE OXIDOREDUCTASE CHAIN 2"/>
    <property type="match status" value="1"/>
</dbReference>
<keyword evidence="15 17" id="KW-0472">Membrane</keyword>
<dbReference type="GO" id="GO:0005743">
    <property type="term" value="C:mitochondrial inner membrane"/>
    <property type="evidence" value="ECO:0007669"/>
    <property type="project" value="UniProtKB-SubCell"/>
</dbReference>
<evidence type="ECO:0000256" key="14">
    <source>
        <dbReference type="ARBA" id="ARBA00023128"/>
    </source>
</evidence>
<evidence type="ECO:0000256" key="10">
    <source>
        <dbReference type="ARBA" id="ARBA00022982"/>
    </source>
</evidence>
<evidence type="ECO:0000256" key="6">
    <source>
        <dbReference type="ARBA" id="ARBA00022660"/>
    </source>
</evidence>
<proteinExistence type="inferred from homology"/>
<evidence type="ECO:0000313" key="20">
    <source>
        <dbReference type="EMBL" id="AAF02940.1"/>
    </source>
</evidence>
<dbReference type="GO" id="GO:0008137">
    <property type="term" value="F:NADH dehydrogenase (ubiquinone) activity"/>
    <property type="evidence" value="ECO:0007669"/>
    <property type="project" value="UniProtKB-EC"/>
</dbReference>
<keyword evidence="13 17" id="KW-0830">Ubiquinone</keyword>
<dbReference type="PANTHER" id="PTHR46552:SF1">
    <property type="entry name" value="NADH-UBIQUINONE OXIDOREDUCTASE CHAIN 2"/>
    <property type="match status" value="1"/>
</dbReference>
<evidence type="ECO:0000256" key="8">
    <source>
        <dbReference type="ARBA" id="ARBA00022792"/>
    </source>
</evidence>
<feature type="transmembrane region" description="Helical" evidence="17">
    <location>
        <begin position="231"/>
        <end position="254"/>
    </location>
</feature>
<dbReference type="AlphaFoldDB" id="Q9TD48"/>
<dbReference type="PRINTS" id="PR01436">
    <property type="entry name" value="NADHDHGNASE2"/>
</dbReference>
<feature type="domain" description="NADH dehydrogenase subunit 2 C-terminal" evidence="19">
    <location>
        <begin position="289"/>
        <end position="341"/>
    </location>
</feature>
<keyword evidence="6 17" id="KW-0679">Respiratory chain</keyword>
<evidence type="ECO:0000259" key="19">
    <source>
        <dbReference type="Pfam" id="PF06444"/>
    </source>
</evidence>
<keyword evidence="12 17" id="KW-0520">NAD</keyword>
<keyword evidence="14 17" id="KW-0496">Mitochondrion</keyword>
<evidence type="ECO:0000256" key="11">
    <source>
        <dbReference type="ARBA" id="ARBA00022989"/>
    </source>
</evidence>
<feature type="transmembrane region" description="Helical" evidence="17">
    <location>
        <begin position="92"/>
        <end position="115"/>
    </location>
</feature>
<evidence type="ECO:0000256" key="17">
    <source>
        <dbReference type="RuleBase" id="RU003403"/>
    </source>
</evidence>
<feature type="transmembrane region" description="Helical" evidence="17">
    <location>
        <begin position="141"/>
        <end position="165"/>
    </location>
</feature>
<dbReference type="EMBL" id="AF092371">
    <property type="protein sequence ID" value="AAF02940.1"/>
    <property type="molecule type" value="Genomic_DNA"/>
</dbReference>
<geneLocation type="mitochondrion" evidence="20"/>
<comment type="catalytic activity">
    <reaction evidence="16 17">
        <text>a ubiquinone + NADH + 5 H(+)(in) = a ubiquinol + NAD(+) + 4 H(+)(out)</text>
        <dbReference type="Rhea" id="RHEA:29091"/>
        <dbReference type="Rhea" id="RHEA-COMP:9565"/>
        <dbReference type="Rhea" id="RHEA-COMP:9566"/>
        <dbReference type="ChEBI" id="CHEBI:15378"/>
        <dbReference type="ChEBI" id="CHEBI:16389"/>
        <dbReference type="ChEBI" id="CHEBI:17976"/>
        <dbReference type="ChEBI" id="CHEBI:57540"/>
        <dbReference type="ChEBI" id="CHEBI:57945"/>
        <dbReference type="EC" id="7.1.1.2"/>
    </reaction>
</comment>
<dbReference type="InterPro" id="IPR001750">
    <property type="entry name" value="ND/Mrp_TM"/>
</dbReference>
<feature type="transmembrane region" description="Helical" evidence="17">
    <location>
        <begin position="323"/>
        <end position="346"/>
    </location>
</feature>
<keyword evidence="10 17" id="KW-0249">Electron transport</keyword>
<keyword evidence="9 17" id="KW-1278">Translocase</keyword>
<evidence type="ECO:0000259" key="18">
    <source>
        <dbReference type="Pfam" id="PF00361"/>
    </source>
</evidence>
<evidence type="ECO:0000256" key="3">
    <source>
        <dbReference type="ARBA" id="ARBA00012944"/>
    </source>
</evidence>
<reference evidence="20" key="1">
    <citation type="journal article" date="1999" name="Evolution">
        <title>THE EVOLUTION OF DIAPAUSE IN THE KILLIFISH FAMILY RIVULIDAE (ATHERINOMORPHA, CYPRINODONTIFORMES): A MOLECULAR PHYLOGENETIC AND BIOGEOGRAPHIC PERSPECTIVE.</title>
        <authorList>
            <person name="Hrbek T."/>
            <person name="Larson A."/>
        </authorList>
    </citation>
    <scope>NUCLEOTIDE SEQUENCE</scope>
</reference>
<evidence type="ECO:0000256" key="16">
    <source>
        <dbReference type="ARBA" id="ARBA00049551"/>
    </source>
</evidence>
<dbReference type="InterPro" id="IPR010933">
    <property type="entry name" value="NADH_DH_su2_C"/>
</dbReference>
<dbReference type="Pfam" id="PF00361">
    <property type="entry name" value="Proton_antipo_M"/>
    <property type="match status" value="1"/>
</dbReference>
<keyword evidence="7 17" id="KW-0812">Transmembrane</keyword>